<organism evidence="1 2">
    <name type="scientific">Lentzea albidocapillata subsp. violacea</name>
    <dbReference type="NCBI Taxonomy" id="128104"/>
    <lineage>
        <taxon>Bacteria</taxon>
        <taxon>Bacillati</taxon>
        <taxon>Actinomycetota</taxon>
        <taxon>Actinomycetes</taxon>
        <taxon>Pseudonocardiales</taxon>
        <taxon>Pseudonocardiaceae</taxon>
        <taxon>Lentzea</taxon>
    </lineage>
</organism>
<protein>
    <submittedName>
        <fullName evidence="1">Uncharacterized protein</fullName>
    </submittedName>
</protein>
<evidence type="ECO:0000313" key="2">
    <source>
        <dbReference type="Proteomes" id="UP000199682"/>
    </source>
</evidence>
<evidence type="ECO:0000313" key="1">
    <source>
        <dbReference type="EMBL" id="SDL85025.1"/>
    </source>
</evidence>
<accession>A0A1G9NGL4</accession>
<dbReference type="Proteomes" id="UP000199682">
    <property type="component" value="Unassembled WGS sequence"/>
</dbReference>
<reference evidence="2" key="1">
    <citation type="submission" date="2016-10" db="EMBL/GenBank/DDBJ databases">
        <authorList>
            <person name="Varghese N."/>
            <person name="Submissions S."/>
        </authorList>
    </citation>
    <scope>NUCLEOTIDE SEQUENCE [LARGE SCALE GENOMIC DNA]</scope>
    <source>
        <strain evidence="2">DSM 44796</strain>
    </source>
</reference>
<sequence>MNASIITTAQARLLVEFSQFLLFDHFSDARVTNLEAPRQADWVGYSGHGGAVFHTSGRSIRAHVELELWSAQPAEAALGLPQFEGSFVSDSGRVMLASVTGAPSDVTVALPHPGSYVVRAVRLGESLDEDDTQTEAWRLQVWPESS</sequence>
<dbReference type="AlphaFoldDB" id="A0A1G9NGL4"/>
<proteinExistence type="predicted"/>
<dbReference type="EMBL" id="FNET01000014">
    <property type="protein sequence ID" value="SDL85025.1"/>
    <property type="molecule type" value="Genomic_DNA"/>
</dbReference>
<name>A0A1G9NGL4_9PSEU</name>
<gene>
    <name evidence="1" type="ORF">SAMN04488074_1146</name>
</gene>